<dbReference type="Proteomes" id="UP000813444">
    <property type="component" value="Unassembled WGS sequence"/>
</dbReference>
<feature type="region of interest" description="Disordered" evidence="3">
    <location>
        <begin position="1"/>
        <end position="33"/>
    </location>
</feature>
<evidence type="ECO:0000256" key="3">
    <source>
        <dbReference type="SAM" id="MobiDB-lite"/>
    </source>
</evidence>
<dbReference type="InterPro" id="IPR051601">
    <property type="entry name" value="Serine_prot/Carboxylest_S33"/>
</dbReference>
<dbReference type="GO" id="GO:0016787">
    <property type="term" value="F:hydrolase activity"/>
    <property type="evidence" value="ECO:0007669"/>
    <property type="project" value="UniProtKB-KW"/>
</dbReference>
<dbReference type="EMBL" id="JAGPNK010000020">
    <property type="protein sequence ID" value="KAH7305044.1"/>
    <property type="molecule type" value="Genomic_DNA"/>
</dbReference>
<feature type="compositionally biased region" description="Polar residues" evidence="3">
    <location>
        <begin position="688"/>
        <end position="698"/>
    </location>
</feature>
<evidence type="ECO:0000256" key="1">
    <source>
        <dbReference type="ARBA" id="ARBA00010088"/>
    </source>
</evidence>
<comment type="caution">
    <text evidence="6">The sequence shown here is derived from an EMBL/GenBank/DDBJ whole genome shotgun (WGS) entry which is preliminary data.</text>
</comment>
<dbReference type="PANTHER" id="PTHR43248:SF25">
    <property type="entry name" value="AB HYDROLASE-1 DOMAIN-CONTAINING PROTEIN-RELATED"/>
    <property type="match status" value="1"/>
</dbReference>
<name>A0A8K0SDG3_9HYPO</name>
<keyword evidence="2" id="KW-0378">Hydrolase</keyword>
<protein>
    <submittedName>
        <fullName evidence="6">TAP-like protein-domain-containing protein</fullName>
    </submittedName>
</protein>
<dbReference type="InterPro" id="IPR029058">
    <property type="entry name" value="AB_hydrolase_fold"/>
</dbReference>
<dbReference type="SUPFAM" id="SSF53474">
    <property type="entry name" value="alpha/beta-Hydrolases"/>
    <property type="match status" value="1"/>
</dbReference>
<keyword evidence="4" id="KW-1133">Transmembrane helix</keyword>
<evidence type="ECO:0000313" key="6">
    <source>
        <dbReference type="EMBL" id="KAH7305044.1"/>
    </source>
</evidence>
<evidence type="ECO:0000256" key="4">
    <source>
        <dbReference type="SAM" id="Phobius"/>
    </source>
</evidence>
<accession>A0A8K0SDG3</accession>
<organism evidence="6 7">
    <name type="scientific">Stachybotrys elegans</name>
    <dbReference type="NCBI Taxonomy" id="80388"/>
    <lineage>
        <taxon>Eukaryota</taxon>
        <taxon>Fungi</taxon>
        <taxon>Dikarya</taxon>
        <taxon>Ascomycota</taxon>
        <taxon>Pezizomycotina</taxon>
        <taxon>Sordariomycetes</taxon>
        <taxon>Hypocreomycetidae</taxon>
        <taxon>Hypocreales</taxon>
        <taxon>Stachybotryaceae</taxon>
        <taxon>Stachybotrys</taxon>
    </lineage>
</organism>
<dbReference type="Gene3D" id="3.40.50.1820">
    <property type="entry name" value="alpha/beta hydrolase"/>
    <property type="match status" value="1"/>
</dbReference>
<evidence type="ECO:0000259" key="5">
    <source>
        <dbReference type="Pfam" id="PF08386"/>
    </source>
</evidence>
<feature type="transmembrane region" description="Helical" evidence="4">
    <location>
        <begin position="36"/>
        <end position="53"/>
    </location>
</feature>
<proteinExistence type="inferred from homology"/>
<evidence type="ECO:0000313" key="7">
    <source>
        <dbReference type="Proteomes" id="UP000813444"/>
    </source>
</evidence>
<dbReference type="PANTHER" id="PTHR43248">
    <property type="entry name" value="2-SUCCINYL-6-HYDROXY-2,4-CYCLOHEXADIENE-1-CARBOXYLATE SYNTHASE"/>
    <property type="match status" value="1"/>
</dbReference>
<sequence>MAVNFRGPSSRAGKSDKSTSSATVARKERREPSSNSTIAIGMLLAVALGLAILHRFQGPALPKEAAPRQAQAPQEDVFGEIPVKTELDWQPCFRGDKQARFQCARLAVPVVDGLSKSTAKMADNRNSNKPRTSFSDQTIELALIMLPGKGHVDRNNFSDSPLIVSPGATGVGGVDFVRLAGQYLQHVTGSDQDIVGFDPRGSGYSRPHIDCWTSLNFPVGPEDSKSKLYTQDAMRVGYEHRSTWATQKAALELPDLEQDGRRTRVADAHDRAVTSLCRDKHEKVDGQSSLFPYMGTRYTASDMMRIVDAWELWKFGPRSSTEVEKDQTSENRNPASTKGKLVFWGFSYGSFVGTTFAAMYPDRVGRLILDGVVDAYENSRPFRKSSLRDTDKVLDQFFYECQEARDRCAFYRQGDRVSDIMERYSMALENLVASPIYYIDPDSREPRVFGLSGFKKRVFAALQLPLSSFGDLAVLLNSVYARDTLRLATVLRGTSPISEGNKLSGLSRRLANDAALVTQCADKLQPMDQTIPQIQAALTDMLGSSQFGDVWMALNMQCNGWSISSPGLPTEKLPFWARNEPAKTKRLAAVSPLLIGNSFDPVTPLEDAVAMAREFEKAAVVELRTAGHTSLAARSGCLGEAVRDYLQSGAVSASVKGARDFRDDNKGVLRMRCDADGRPFGNGAPMKQPQQVGGKETSTTWEGMAQKIGRDIFMS</sequence>
<keyword evidence="4" id="KW-0472">Membrane</keyword>
<dbReference type="InterPro" id="IPR013595">
    <property type="entry name" value="Pept_S33_TAP-like_C"/>
</dbReference>
<reference evidence="6" key="1">
    <citation type="journal article" date="2021" name="Nat. Commun.">
        <title>Genetic determinants of endophytism in the Arabidopsis root mycobiome.</title>
        <authorList>
            <person name="Mesny F."/>
            <person name="Miyauchi S."/>
            <person name="Thiergart T."/>
            <person name="Pickel B."/>
            <person name="Atanasova L."/>
            <person name="Karlsson M."/>
            <person name="Huettel B."/>
            <person name="Barry K.W."/>
            <person name="Haridas S."/>
            <person name="Chen C."/>
            <person name="Bauer D."/>
            <person name="Andreopoulos W."/>
            <person name="Pangilinan J."/>
            <person name="LaButti K."/>
            <person name="Riley R."/>
            <person name="Lipzen A."/>
            <person name="Clum A."/>
            <person name="Drula E."/>
            <person name="Henrissat B."/>
            <person name="Kohler A."/>
            <person name="Grigoriev I.V."/>
            <person name="Martin F.M."/>
            <person name="Hacquard S."/>
        </authorList>
    </citation>
    <scope>NUCLEOTIDE SEQUENCE</scope>
    <source>
        <strain evidence="6">MPI-CAGE-CH-0235</strain>
    </source>
</reference>
<keyword evidence="4" id="KW-0812">Transmembrane</keyword>
<gene>
    <name evidence="6" type="ORF">B0I35DRAFT_444703</name>
</gene>
<feature type="domain" description="Peptidase S33 tripeptidyl aminopeptidase-like C-terminal" evidence="5">
    <location>
        <begin position="545"/>
        <end position="653"/>
    </location>
</feature>
<feature type="region of interest" description="Disordered" evidence="3">
    <location>
        <begin position="677"/>
        <end position="698"/>
    </location>
</feature>
<keyword evidence="7" id="KW-1185">Reference proteome</keyword>
<dbReference type="OrthoDB" id="425534at2759"/>
<dbReference type="AlphaFoldDB" id="A0A8K0SDG3"/>
<comment type="similarity">
    <text evidence="1">Belongs to the peptidase S33 family.</text>
</comment>
<evidence type="ECO:0000256" key="2">
    <source>
        <dbReference type="ARBA" id="ARBA00022801"/>
    </source>
</evidence>
<dbReference type="Pfam" id="PF08386">
    <property type="entry name" value="Abhydrolase_4"/>
    <property type="match status" value="1"/>
</dbReference>